<reference evidence="1" key="2">
    <citation type="submission" date="2018-04" db="EMBL/GenBank/DDBJ databases">
        <title>OnivRS2 (Oryza nivara Reference Sequence Version 2).</title>
        <authorList>
            <person name="Zhang J."/>
            <person name="Kudrna D."/>
            <person name="Lee S."/>
            <person name="Talag J."/>
            <person name="Rajasekar S."/>
            <person name="Welchert J."/>
            <person name="Hsing Y.-I."/>
            <person name="Wing R.A."/>
        </authorList>
    </citation>
    <scope>NUCLEOTIDE SEQUENCE [LARGE SCALE GENOMIC DNA]</scope>
    <source>
        <strain evidence="1">SL10</strain>
    </source>
</reference>
<dbReference type="Proteomes" id="UP000006591">
    <property type="component" value="Chromosome 6"/>
</dbReference>
<evidence type="ECO:0008006" key="3">
    <source>
        <dbReference type="Google" id="ProtNLM"/>
    </source>
</evidence>
<reference evidence="1" key="1">
    <citation type="submission" date="2015-04" db="UniProtKB">
        <authorList>
            <consortium name="EnsemblPlants"/>
        </authorList>
    </citation>
    <scope>IDENTIFICATION</scope>
    <source>
        <strain evidence="1">SL10</strain>
    </source>
</reference>
<name>A0A0E0HQZ9_ORYNI</name>
<accession>A0A0E0HQZ9</accession>
<evidence type="ECO:0000313" key="2">
    <source>
        <dbReference type="Proteomes" id="UP000006591"/>
    </source>
</evidence>
<protein>
    <recommendedName>
        <fullName evidence="3">Retrotransposon gag domain-containing protein</fullName>
    </recommendedName>
</protein>
<dbReference type="Gramene" id="ONIVA06G17920.3">
    <property type="protein sequence ID" value="ONIVA06G17920.3"/>
    <property type="gene ID" value="ONIVA06G17920"/>
</dbReference>
<sequence length="114" mass="13303">MFNAPILYTSLLVADPLVADDLLHDIEAKLNLWLFVRRSAHILAGLMEINKKEFLNLKQGNMPFMEFLDRFNYLGRYQDRPPDRPKVLSPPYANNSMAHYEVPKYRIPYSSPGY</sequence>
<dbReference type="EnsemblPlants" id="ONIVA06G17920.3">
    <property type="protein sequence ID" value="ONIVA06G17920.3"/>
    <property type="gene ID" value="ONIVA06G17920"/>
</dbReference>
<organism evidence="1">
    <name type="scientific">Oryza nivara</name>
    <name type="common">Indian wild rice</name>
    <name type="synonym">Oryza sativa f. spontanea</name>
    <dbReference type="NCBI Taxonomy" id="4536"/>
    <lineage>
        <taxon>Eukaryota</taxon>
        <taxon>Viridiplantae</taxon>
        <taxon>Streptophyta</taxon>
        <taxon>Embryophyta</taxon>
        <taxon>Tracheophyta</taxon>
        <taxon>Spermatophyta</taxon>
        <taxon>Magnoliopsida</taxon>
        <taxon>Liliopsida</taxon>
        <taxon>Poales</taxon>
        <taxon>Poaceae</taxon>
        <taxon>BOP clade</taxon>
        <taxon>Oryzoideae</taxon>
        <taxon>Oryzeae</taxon>
        <taxon>Oryzinae</taxon>
        <taxon>Oryza</taxon>
    </lineage>
</organism>
<proteinExistence type="predicted"/>
<keyword evidence="2" id="KW-1185">Reference proteome</keyword>
<dbReference type="AlphaFoldDB" id="A0A0E0HQZ9"/>
<evidence type="ECO:0000313" key="1">
    <source>
        <dbReference type="EnsemblPlants" id="ONIVA06G17920.3"/>
    </source>
</evidence>